<dbReference type="AlphaFoldDB" id="A0A6C0D1F7"/>
<evidence type="ECO:0000313" key="1">
    <source>
        <dbReference type="EMBL" id="QHT09739.1"/>
    </source>
</evidence>
<protein>
    <submittedName>
        <fullName evidence="1">Uncharacterized protein</fullName>
    </submittedName>
</protein>
<accession>A0A6C0D1F7</accession>
<proteinExistence type="predicted"/>
<dbReference type="EMBL" id="MN739514">
    <property type="protein sequence ID" value="QHT09739.1"/>
    <property type="molecule type" value="Genomic_DNA"/>
</dbReference>
<sequence>MSYNFSIKRRIPLTVNDFNVPVGALWRYTNSYYYLNLNTYHIKIK</sequence>
<reference evidence="1" key="1">
    <citation type="journal article" date="2020" name="Nature">
        <title>Giant virus diversity and host interactions through global metagenomics.</title>
        <authorList>
            <person name="Schulz F."/>
            <person name="Roux S."/>
            <person name="Paez-Espino D."/>
            <person name="Jungbluth S."/>
            <person name="Walsh D.A."/>
            <person name="Denef V.J."/>
            <person name="McMahon K.D."/>
            <person name="Konstantinidis K.T."/>
            <person name="Eloe-Fadrosh E.A."/>
            <person name="Kyrpides N.C."/>
            <person name="Woyke T."/>
        </authorList>
    </citation>
    <scope>NUCLEOTIDE SEQUENCE</scope>
    <source>
        <strain evidence="1">GVMAG-M-3300023174-102</strain>
    </source>
</reference>
<organism evidence="1">
    <name type="scientific">viral metagenome</name>
    <dbReference type="NCBI Taxonomy" id="1070528"/>
    <lineage>
        <taxon>unclassified sequences</taxon>
        <taxon>metagenomes</taxon>
        <taxon>organismal metagenomes</taxon>
    </lineage>
</organism>
<name>A0A6C0D1F7_9ZZZZ</name>